<evidence type="ECO:0000313" key="2">
    <source>
        <dbReference type="EMBL" id="KAK0641020.1"/>
    </source>
</evidence>
<dbReference type="InterPro" id="IPR053144">
    <property type="entry name" value="Acetyltransferase_Butenolide"/>
</dbReference>
<dbReference type="InterPro" id="IPR000182">
    <property type="entry name" value="GNAT_dom"/>
</dbReference>
<gene>
    <name evidence="2" type="ORF">B0T16DRAFT_206142</name>
</gene>
<dbReference type="Gene3D" id="3.40.630.30">
    <property type="match status" value="1"/>
</dbReference>
<dbReference type="CDD" id="cd04301">
    <property type="entry name" value="NAT_SF"/>
    <property type="match status" value="1"/>
</dbReference>
<accession>A0AA39XWC9</accession>
<dbReference type="PANTHER" id="PTHR43233">
    <property type="entry name" value="FAMILY N-ACETYLTRANSFERASE, PUTATIVE (AFU_ORTHOLOGUE AFUA_6G03350)-RELATED"/>
    <property type="match status" value="1"/>
</dbReference>
<evidence type="ECO:0000259" key="1">
    <source>
        <dbReference type="PROSITE" id="PS51186"/>
    </source>
</evidence>
<dbReference type="EMBL" id="JAULSV010000006">
    <property type="protein sequence ID" value="KAK0641020.1"/>
    <property type="molecule type" value="Genomic_DNA"/>
</dbReference>
<dbReference type="Proteomes" id="UP001174936">
    <property type="component" value="Unassembled WGS sequence"/>
</dbReference>
<dbReference type="AlphaFoldDB" id="A0AA39XWC9"/>
<dbReference type="PANTHER" id="PTHR43233:SF1">
    <property type="entry name" value="FAMILY N-ACETYLTRANSFERASE, PUTATIVE (AFU_ORTHOLOGUE AFUA_6G03350)-RELATED"/>
    <property type="match status" value="1"/>
</dbReference>
<reference evidence="2" key="1">
    <citation type="submission" date="2023-06" db="EMBL/GenBank/DDBJ databases">
        <title>Genome-scale phylogeny and comparative genomics of the fungal order Sordariales.</title>
        <authorList>
            <consortium name="Lawrence Berkeley National Laboratory"/>
            <person name="Hensen N."/>
            <person name="Bonometti L."/>
            <person name="Westerberg I."/>
            <person name="Brannstrom I.O."/>
            <person name="Guillou S."/>
            <person name="Cros-Aarteil S."/>
            <person name="Calhoun S."/>
            <person name="Haridas S."/>
            <person name="Kuo A."/>
            <person name="Mondo S."/>
            <person name="Pangilinan J."/>
            <person name="Riley R."/>
            <person name="Labutti K."/>
            <person name="Andreopoulos B."/>
            <person name="Lipzen A."/>
            <person name="Chen C."/>
            <person name="Yanf M."/>
            <person name="Daum C."/>
            <person name="Ng V."/>
            <person name="Clum A."/>
            <person name="Steindorff A."/>
            <person name="Ohm R."/>
            <person name="Martin F."/>
            <person name="Silar P."/>
            <person name="Natvig D."/>
            <person name="Lalanne C."/>
            <person name="Gautier V."/>
            <person name="Ament-Velasquez S.L."/>
            <person name="Kruys A."/>
            <person name="Hutchinson M.I."/>
            <person name="Powell A.J."/>
            <person name="Barry K."/>
            <person name="Miller A.N."/>
            <person name="Grigoriev I.V."/>
            <person name="Debuchy R."/>
            <person name="Gladieux P."/>
            <person name="Thoren M.H."/>
            <person name="Johannesson H."/>
        </authorList>
    </citation>
    <scope>NUCLEOTIDE SEQUENCE</scope>
    <source>
        <strain evidence="2">SMH2532-1</strain>
    </source>
</reference>
<dbReference type="InterPro" id="IPR016181">
    <property type="entry name" value="Acyl_CoA_acyltransferase"/>
</dbReference>
<dbReference type="SUPFAM" id="SSF55729">
    <property type="entry name" value="Acyl-CoA N-acyltransferases (Nat)"/>
    <property type="match status" value="1"/>
</dbReference>
<proteinExistence type="predicted"/>
<protein>
    <recommendedName>
        <fullName evidence="1">N-acetyltransferase domain-containing protein</fullName>
    </recommendedName>
</protein>
<feature type="domain" description="N-acetyltransferase" evidence="1">
    <location>
        <begin position="19"/>
        <end position="168"/>
    </location>
</feature>
<name>A0AA39XWC9_9PEZI</name>
<evidence type="ECO:0000313" key="3">
    <source>
        <dbReference type="Proteomes" id="UP001174936"/>
    </source>
</evidence>
<sequence length="178" mass="19669">MPAEENMETRTWTREVNGATYTCSTATTLIQLDALNDAFASDMLWWAKAQPADTLAKTVRNSLCFGIYTSNNDGSAGTKMVAFARLITDYVTFGYLTDVYVLREFQGKGLGKWMMTCLKEVLDGWETLRRCVLFTGDAEAVRLYETTLGMKDVREGGNGLIIMQMMGNAGAPGKPQSD</sequence>
<dbReference type="Pfam" id="PF00583">
    <property type="entry name" value="Acetyltransf_1"/>
    <property type="match status" value="1"/>
</dbReference>
<dbReference type="GO" id="GO:0016747">
    <property type="term" value="F:acyltransferase activity, transferring groups other than amino-acyl groups"/>
    <property type="evidence" value="ECO:0007669"/>
    <property type="project" value="InterPro"/>
</dbReference>
<comment type="caution">
    <text evidence="2">The sequence shown here is derived from an EMBL/GenBank/DDBJ whole genome shotgun (WGS) entry which is preliminary data.</text>
</comment>
<dbReference type="PROSITE" id="PS51186">
    <property type="entry name" value="GNAT"/>
    <property type="match status" value="1"/>
</dbReference>
<keyword evidence="3" id="KW-1185">Reference proteome</keyword>
<organism evidence="2 3">
    <name type="scientific">Cercophora newfieldiana</name>
    <dbReference type="NCBI Taxonomy" id="92897"/>
    <lineage>
        <taxon>Eukaryota</taxon>
        <taxon>Fungi</taxon>
        <taxon>Dikarya</taxon>
        <taxon>Ascomycota</taxon>
        <taxon>Pezizomycotina</taxon>
        <taxon>Sordariomycetes</taxon>
        <taxon>Sordariomycetidae</taxon>
        <taxon>Sordariales</taxon>
        <taxon>Lasiosphaeriaceae</taxon>
        <taxon>Cercophora</taxon>
    </lineage>
</organism>